<evidence type="ECO:0000313" key="1">
    <source>
        <dbReference type="EMBL" id="MCW7552035.1"/>
    </source>
</evidence>
<dbReference type="Proteomes" id="UP001209854">
    <property type="component" value="Unassembled WGS sequence"/>
</dbReference>
<dbReference type="EMBL" id="JAPFCC010000001">
    <property type="protein sequence ID" value="MCW7552035.1"/>
    <property type="molecule type" value="Genomic_DNA"/>
</dbReference>
<reference evidence="1 2" key="1">
    <citation type="submission" date="2022-10" db="EMBL/GenBank/DDBJ databases">
        <title>High-quality genome sequences of two octocoral-associated bacteria, Endozoicomonas euniceicola EF212 and Endozoicomonas gorgoniicola PS125.</title>
        <authorList>
            <person name="Chiou Y.-J."/>
            <person name="Chen Y.-H."/>
        </authorList>
    </citation>
    <scope>NUCLEOTIDE SEQUENCE [LARGE SCALE GENOMIC DNA]</scope>
    <source>
        <strain evidence="1 2">PS125</strain>
    </source>
</reference>
<organism evidence="1 2">
    <name type="scientific">Endozoicomonas gorgoniicola</name>
    <dbReference type="NCBI Taxonomy" id="1234144"/>
    <lineage>
        <taxon>Bacteria</taxon>
        <taxon>Pseudomonadati</taxon>
        <taxon>Pseudomonadota</taxon>
        <taxon>Gammaproteobacteria</taxon>
        <taxon>Oceanospirillales</taxon>
        <taxon>Endozoicomonadaceae</taxon>
        <taxon>Endozoicomonas</taxon>
    </lineage>
</organism>
<keyword evidence="2" id="KW-1185">Reference proteome</keyword>
<sequence>MKITLNENQKWTRLVGIQTARTALKVQTLIVSGIAIKISVYMVKNLQGIAGDRFSAKYR</sequence>
<dbReference type="RefSeq" id="WP_262567016.1">
    <property type="nucleotide sequence ID" value="NZ_JAPFCC010000001.1"/>
</dbReference>
<comment type="caution">
    <text evidence="1">The sequence shown here is derived from an EMBL/GenBank/DDBJ whole genome shotgun (WGS) entry which is preliminary data.</text>
</comment>
<gene>
    <name evidence="1" type="ORF">NX722_05135</name>
</gene>
<protein>
    <submittedName>
        <fullName evidence="1">Uncharacterized protein</fullName>
    </submittedName>
</protein>
<proteinExistence type="predicted"/>
<evidence type="ECO:0000313" key="2">
    <source>
        <dbReference type="Proteomes" id="UP001209854"/>
    </source>
</evidence>
<accession>A0ABT3MRP4</accession>
<name>A0ABT3MRP4_9GAMM</name>